<reference evidence="2 3" key="1">
    <citation type="submission" date="2014-03" db="EMBL/GenBank/DDBJ databases">
        <title>Genomics of Bifidobacteria.</title>
        <authorList>
            <person name="Ventura M."/>
            <person name="Milani C."/>
            <person name="Lugli G.A."/>
        </authorList>
    </citation>
    <scope>NUCLEOTIDE SEQUENCE [LARGE SCALE GENOMIC DNA]</scope>
    <source>
        <strain evidence="2 3">LMG 21775</strain>
    </source>
</reference>
<dbReference type="SMART" id="SM00901">
    <property type="entry name" value="FRG"/>
    <property type="match status" value="1"/>
</dbReference>
<dbReference type="eggNOG" id="ENOG5032EZW">
    <property type="taxonomic scope" value="Bacteria"/>
</dbReference>
<proteinExistence type="predicted"/>
<organism evidence="2 3">
    <name type="scientific">Bifidobacterium psychraerophilum</name>
    <dbReference type="NCBI Taxonomy" id="218140"/>
    <lineage>
        <taxon>Bacteria</taxon>
        <taxon>Bacillati</taxon>
        <taxon>Actinomycetota</taxon>
        <taxon>Actinomycetes</taxon>
        <taxon>Bifidobacteriales</taxon>
        <taxon>Bifidobacteriaceae</taxon>
        <taxon>Bifidobacterium</taxon>
    </lineage>
</organism>
<dbReference type="EMBL" id="JGZI01000010">
    <property type="protein sequence ID" value="KFI81577.1"/>
    <property type="molecule type" value="Genomic_DNA"/>
</dbReference>
<feature type="domain" description="FRG" evidence="1">
    <location>
        <begin position="33"/>
        <end position="136"/>
    </location>
</feature>
<dbReference type="Pfam" id="PF08867">
    <property type="entry name" value="FRG"/>
    <property type="match status" value="1"/>
</dbReference>
<evidence type="ECO:0000313" key="2">
    <source>
        <dbReference type="EMBL" id="KFI81577.1"/>
    </source>
</evidence>
<evidence type="ECO:0000313" key="3">
    <source>
        <dbReference type="Proteomes" id="UP000029050"/>
    </source>
</evidence>
<evidence type="ECO:0000259" key="1">
    <source>
        <dbReference type="SMART" id="SM00901"/>
    </source>
</evidence>
<name>A0A087CE77_9BIFI</name>
<dbReference type="Proteomes" id="UP000029050">
    <property type="component" value="Unassembled WGS sequence"/>
</dbReference>
<dbReference type="InterPro" id="IPR014966">
    <property type="entry name" value="FRG-dom"/>
</dbReference>
<protein>
    <submittedName>
        <fullName evidence="2">Blue (Type1) copper domain-containing protein</fullName>
    </submittedName>
</protein>
<gene>
    <name evidence="2" type="ORF">BPSY_1986</name>
</gene>
<dbReference type="STRING" id="218140.BPSY_1986"/>
<dbReference type="AlphaFoldDB" id="A0A087CE77"/>
<sequence length="279" mass="31777">MTLDNEERFRLEKQSKAEIPALLEEIILPVTDATHTHVFRGQTNIRWEPIPGLYRRLLSNGYSKPEITEALIEEYEEDCLCEANGLGFYESNRLDTMINLQHQGGATRLLDVSRDPFIALWFACDENEDETDGVIFDYAAENSITPKSGQINSWDQLSSNISPGAALLYFPTWKNERVKAQSAGFLTCSIQNTLREDSPYTKDSQHLTIKKTIIPNLLKKSIRDYLINCRGMDTYTIYPDFEGFALYNSATRSFARCYSHLYGRSGNGLFPDPYSPPLD</sequence>
<comment type="caution">
    <text evidence="2">The sequence shown here is derived from an EMBL/GenBank/DDBJ whole genome shotgun (WGS) entry which is preliminary data.</text>
</comment>
<keyword evidence="3" id="KW-1185">Reference proteome</keyword>
<accession>A0A087CE77</accession>